<feature type="region of interest" description="Disordered" evidence="7">
    <location>
        <begin position="62"/>
        <end position="84"/>
    </location>
</feature>
<dbReference type="Proteomes" id="UP000769528">
    <property type="component" value="Unassembled WGS sequence"/>
</dbReference>
<evidence type="ECO:0000256" key="7">
    <source>
        <dbReference type="SAM" id="MobiDB-lite"/>
    </source>
</evidence>
<evidence type="ECO:0000313" key="9">
    <source>
        <dbReference type="Proteomes" id="UP000769528"/>
    </source>
</evidence>
<evidence type="ECO:0000256" key="6">
    <source>
        <dbReference type="ARBA" id="ARBA00025083"/>
    </source>
</evidence>
<gene>
    <name evidence="8" type="ORF">WICMUC_001172</name>
</gene>
<evidence type="ECO:0000256" key="4">
    <source>
        <dbReference type="ARBA" id="ARBA00021321"/>
    </source>
</evidence>
<dbReference type="GO" id="GO:0030686">
    <property type="term" value="C:90S preribosome"/>
    <property type="evidence" value="ECO:0007669"/>
    <property type="project" value="InterPro"/>
</dbReference>
<dbReference type="Pfam" id="PF15341">
    <property type="entry name" value="SLX9"/>
    <property type="match status" value="1"/>
</dbReference>
<comment type="subcellular location">
    <subcellularLocation>
        <location evidence="1">Nucleus</location>
        <location evidence="1">Nucleolus</location>
    </subcellularLocation>
</comment>
<comment type="similarity">
    <text evidence="2">Belongs to the SLX9 family.</text>
</comment>
<comment type="caution">
    <text evidence="8">The sequence shown here is derived from an EMBL/GenBank/DDBJ whole genome shotgun (WGS) entry which is preliminary data.</text>
</comment>
<evidence type="ECO:0000256" key="2">
    <source>
        <dbReference type="ARBA" id="ARBA00011022"/>
    </source>
</evidence>
<name>A0A9P8TI33_9ASCO</name>
<comment type="function">
    <text evidence="6">Involved in ribosome biogenesis. Required for normal pre-rRNA processing in internal transcribed spacer 1 (ITS1). May be involved in the movements of the replication forks.</text>
</comment>
<evidence type="ECO:0000256" key="3">
    <source>
        <dbReference type="ARBA" id="ARBA00011523"/>
    </source>
</evidence>
<sequence length="197" mass="22788">MAKRTNLRSKIAAKSQSNVNKSSIPTESVLTPDPKAFLHEYKETKKDKLLEKKNDFLNRLRKSNDESNISKSSLRRRKRKQRDALLPKMQDLLTTLEDEVQNNDENLNNEKTIADDDKIKAPKTHKSINIVDSKKYVDHQDKGFLKNLPSSRTKKGSKIIEIQEKKQFGEVLKNSQFKQSPFDALKNAIQNRIKNEL</sequence>
<reference evidence="8" key="1">
    <citation type="journal article" date="2021" name="Open Biol.">
        <title>Shared evolutionary footprints suggest mitochondrial oxidative damage underlies multiple complex I losses in fungi.</title>
        <authorList>
            <person name="Schikora-Tamarit M.A."/>
            <person name="Marcet-Houben M."/>
            <person name="Nosek J."/>
            <person name="Gabaldon T."/>
        </authorList>
    </citation>
    <scope>NUCLEOTIDE SEQUENCE</scope>
    <source>
        <strain evidence="8">CBS6341</strain>
    </source>
</reference>
<dbReference type="GO" id="GO:0000462">
    <property type="term" value="P:maturation of SSU-rRNA from tricistronic rRNA transcript (SSU-rRNA, 5.8S rRNA, LSU-rRNA)"/>
    <property type="evidence" value="ECO:0007669"/>
    <property type="project" value="InterPro"/>
</dbReference>
<dbReference type="AlphaFoldDB" id="A0A9P8TI33"/>
<dbReference type="EMBL" id="JAEUBF010000389">
    <property type="protein sequence ID" value="KAH3679161.1"/>
    <property type="molecule type" value="Genomic_DNA"/>
</dbReference>
<evidence type="ECO:0000256" key="5">
    <source>
        <dbReference type="ARBA" id="ARBA00023242"/>
    </source>
</evidence>
<organism evidence="8 9">
    <name type="scientific">Wickerhamomyces mucosus</name>
    <dbReference type="NCBI Taxonomy" id="1378264"/>
    <lineage>
        <taxon>Eukaryota</taxon>
        <taxon>Fungi</taxon>
        <taxon>Dikarya</taxon>
        <taxon>Ascomycota</taxon>
        <taxon>Saccharomycotina</taxon>
        <taxon>Saccharomycetes</taxon>
        <taxon>Phaffomycetales</taxon>
        <taxon>Wickerhamomycetaceae</taxon>
        <taxon>Wickerhamomyces</taxon>
    </lineage>
</organism>
<evidence type="ECO:0000256" key="1">
    <source>
        <dbReference type="ARBA" id="ARBA00004604"/>
    </source>
</evidence>
<dbReference type="GO" id="GO:0005730">
    <property type="term" value="C:nucleolus"/>
    <property type="evidence" value="ECO:0007669"/>
    <property type="project" value="UniProtKB-SubCell"/>
</dbReference>
<keyword evidence="5" id="KW-0539">Nucleus</keyword>
<comment type="subunit">
    <text evidence="3">Interacts with the 35S, 23S and 20S pre-rRNAs and with the U3 snoRNA.</text>
</comment>
<proteinExistence type="inferred from homology"/>
<dbReference type="InterPro" id="IPR028160">
    <property type="entry name" value="Slx9-like"/>
</dbReference>
<protein>
    <recommendedName>
        <fullName evidence="4">Ribosome biogenesis protein SLX9</fullName>
    </recommendedName>
</protein>
<accession>A0A9P8TI33</accession>
<feature type="compositionally biased region" description="Polar residues" evidence="7">
    <location>
        <begin position="14"/>
        <end position="29"/>
    </location>
</feature>
<dbReference type="GO" id="GO:0030688">
    <property type="term" value="C:preribosome, small subunit precursor"/>
    <property type="evidence" value="ECO:0007669"/>
    <property type="project" value="InterPro"/>
</dbReference>
<evidence type="ECO:0000313" key="8">
    <source>
        <dbReference type="EMBL" id="KAH3679161.1"/>
    </source>
</evidence>
<feature type="region of interest" description="Disordered" evidence="7">
    <location>
        <begin position="1"/>
        <end position="31"/>
    </location>
</feature>
<reference evidence="8" key="2">
    <citation type="submission" date="2021-01" db="EMBL/GenBank/DDBJ databases">
        <authorList>
            <person name="Schikora-Tamarit M.A."/>
        </authorList>
    </citation>
    <scope>NUCLEOTIDE SEQUENCE</scope>
    <source>
        <strain evidence="8">CBS6341</strain>
    </source>
</reference>
<keyword evidence="9" id="KW-1185">Reference proteome</keyword>
<dbReference type="OrthoDB" id="4068648at2759"/>